<dbReference type="RefSeq" id="WP_189653080.1">
    <property type="nucleotide sequence ID" value="NZ_BMRC01000035.1"/>
</dbReference>
<dbReference type="EMBL" id="JBHMEI010000046">
    <property type="protein sequence ID" value="MFB9207159.1"/>
    <property type="molecule type" value="Genomic_DNA"/>
</dbReference>
<reference evidence="7 8" key="1">
    <citation type="submission" date="2024-09" db="EMBL/GenBank/DDBJ databases">
        <authorList>
            <person name="Sun Q."/>
            <person name="Mori K."/>
        </authorList>
    </citation>
    <scope>NUCLEOTIDE SEQUENCE [LARGE SCALE GENOMIC DNA]</scope>
    <source>
        <strain evidence="7 8">CCM 3426</strain>
    </source>
</reference>
<dbReference type="Gene3D" id="1.10.1740.10">
    <property type="match status" value="1"/>
</dbReference>
<feature type="compositionally biased region" description="Pro residues" evidence="6">
    <location>
        <begin position="440"/>
        <end position="459"/>
    </location>
</feature>
<evidence type="ECO:0000256" key="6">
    <source>
        <dbReference type="SAM" id="MobiDB-lite"/>
    </source>
</evidence>
<feature type="compositionally biased region" description="Basic and acidic residues" evidence="6">
    <location>
        <begin position="416"/>
        <end position="435"/>
    </location>
</feature>
<feature type="compositionally biased region" description="Low complexity" evidence="6">
    <location>
        <begin position="460"/>
        <end position="473"/>
    </location>
</feature>
<dbReference type="InterPro" id="IPR036388">
    <property type="entry name" value="WH-like_DNA-bd_sf"/>
</dbReference>
<name>A0ABV5IRI8_9ACTN</name>
<keyword evidence="2" id="KW-0805">Transcription regulation</keyword>
<gene>
    <name evidence="7" type="ORF">ACFFV7_38630</name>
</gene>
<feature type="compositionally biased region" description="Pro residues" evidence="6">
    <location>
        <begin position="382"/>
        <end position="409"/>
    </location>
</feature>
<keyword evidence="8" id="KW-1185">Reference proteome</keyword>
<feature type="compositionally biased region" description="Low complexity" evidence="6">
    <location>
        <begin position="484"/>
        <end position="493"/>
    </location>
</feature>
<sequence length="493" mass="52383">MNDRVLVEALRTRDPGALAALYDTHAESVYRYCWSLLLDTESAQVALRDTLIAAEAHAGALTQPDRFRVWLLALARLECLRRRMAAPPGADEALAEAPPPDDPADADLRIMAWNAVVSLPVADREVLELATGHELPTADLAQVLAIPPRQVEQAQAQARERLTDAITAEILARKGPYDCPRRARILAGFSGDLTREMREALVRHVARCEVCAPHRDRQVSAAKVYRLLPAAALPDALRIRVMSCFVDPELLPYRRYVARRTASLDAAGFPVPTQKAARRWPQAVAGALAAVATVVAIAVIFNQFGKDNGGLAGVATAAFPATGEPPGIRLPWQPDPQDVSLTVEPILDSAAPEPFGLLGSATPVPPALLVPAHVTAHVTTPPGEPTAPEPAEPQPTPPDGPTQVEPPGPTYGEPGRPTHGEPGHPPHGEPGRPPHGEPGTRPPSRTPPVPTPTPTPTETPAPTTTPSETATPAPTHPPTRTPTEEPVTPVESG</sequence>
<dbReference type="Proteomes" id="UP001589647">
    <property type="component" value="Unassembled WGS sequence"/>
</dbReference>
<comment type="caution">
    <text evidence="7">The sequence shown here is derived from an EMBL/GenBank/DDBJ whole genome shotgun (WGS) entry which is preliminary data.</text>
</comment>
<dbReference type="PANTHER" id="PTHR43133:SF8">
    <property type="entry name" value="RNA POLYMERASE SIGMA FACTOR HI_1459-RELATED"/>
    <property type="match status" value="1"/>
</dbReference>
<comment type="similarity">
    <text evidence="1">Belongs to the sigma-70 factor family. ECF subfamily.</text>
</comment>
<feature type="region of interest" description="Disordered" evidence="6">
    <location>
        <begin position="377"/>
        <end position="493"/>
    </location>
</feature>
<evidence type="ECO:0000256" key="3">
    <source>
        <dbReference type="ARBA" id="ARBA00023082"/>
    </source>
</evidence>
<keyword evidence="5" id="KW-0804">Transcription</keyword>
<organism evidence="7 8">
    <name type="scientific">Nonomuraea spiralis</name>
    <dbReference type="NCBI Taxonomy" id="46182"/>
    <lineage>
        <taxon>Bacteria</taxon>
        <taxon>Bacillati</taxon>
        <taxon>Actinomycetota</taxon>
        <taxon>Actinomycetes</taxon>
        <taxon>Streptosporangiales</taxon>
        <taxon>Streptosporangiaceae</taxon>
        <taxon>Nonomuraea</taxon>
    </lineage>
</organism>
<dbReference type="SUPFAM" id="SSF88946">
    <property type="entry name" value="Sigma2 domain of RNA polymerase sigma factors"/>
    <property type="match status" value="1"/>
</dbReference>
<dbReference type="InterPro" id="IPR039425">
    <property type="entry name" value="RNA_pol_sigma-70-like"/>
</dbReference>
<protein>
    <submittedName>
        <fullName evidence="7">Uncharacterized protein</fullName>
    </submittedName>
</protein>
<dbReference type="InterPro" id="IPR013325">
    <property type="entry name" value="RNA_pol_sigma_r2"/>
</dbReference>
<evidence type="ECO:0000313" key="8">
    <source>
        <dbReference type="Proteomes" id="UP001589647"/>
    </source>
</evidence>
<evidence type="ECO:0000256" key="5">
    <source>
        <dbReference type="ARBA" id="ARBA00023163"/>
    </source>
</evidence>
<evidence type="ECO:0000256" key="4">
    <source>
        <dbReference type="ARBA" id="ARBA00023125"/>
    </source>
</evidence>
<proteinExistence type="inferred from homology"/>
<evidence type="ECO:0000256" key="2">
    <source>
        <dbReference type="ARBA" id="ARBA00023015"/>
    </source>
</evidence>
<dbReference type="InterPro" id="IPR013324">
    <property type="entry name" value="RNA_pol_sigma_r3/r4-like"/>
</dbReference>
<dbReference type="SUPFAM" id="SSF88659">
    <property type="entry name" value="Sigma3 and sigma4 domains of RNA polymerase sigma factors"/>
    <property type="match status" value="1"/>
</dbReference>
<dbReference type="Gene3D" id="1.10.10.10">
    <property type="entry name" value="Winged helix-like DNA-binding domain superfamily/Winged helix DNA-binding domain"/>
    <property type="match status" value="1"/>
</dbReference>
<evidence type="ECO:0000256" key="1">
    <source>
        <dbReference type="ARBA" id="ARBA00010641"/>
    </source>
</evidence>
<evidence type="ECO:0000313" key="7">
    <source>
        <dbReference type="EMBL" id="MFB9207159.1"/>
    </source>
</evidence>
<keyword evidence="4" id="KW-0238">DNA-binding</keyword>
<accession>A0ABV5IRI8</accession>
<dbReference type="PANTHER" id="PTHR43133">
    <property type="entry name" value="RNA POLYMERASE ECF-TYPE SIGMA FACTO"/>
    <property type="match status" value="1"/>
</dbReference>
<keyword evidence="3" id="KW-0731">Sigma factor</keyword>